<evidence type="ECO:0000313" key="8">
    <source>
        <dbReference type="Proteomes" id="UP000515135"/>
    </source>
</evidence>
<dbReference type="KEGG" id="bbel:109476215"/>
<evidence type="ECO:0000256" key="5">
    <source>
        <dbReference type="SAM" id="Phobius"/>
    </source>
</evidence>
<dbReference type="Gene3D" id="3.80.10.10">
    <property type="entry name" value="Ribonuclease Inhibitor"/>
    <property type="match status" value="1"/>
</dbReference>
<dbReference type="SMART" id="SM00369">
    <property type="entry name" value="LRR_TYP"/>
    <property type="match status" value="5"/>
</dbReference>
<keyword evidence="8" id="KW-1185">Reference proteome</keyword>
<dbReference type="PROSITE" id="PS51450">
    <property type="entry name" value="LRR"/>
    <property type="match status" value="1"/>
</dbReference>
<organism evidence="8 9">
    <name type="scientific">Branchiostoma belcheri</name>
    <name type="common">Amphioxus</name>
    <dbReference type="NCBI Taxonomy" id="7741"/>
    <lineage>
        <taxon>Eukaryota</taxon>
        <taxon>Metazoa</taxon>
        <taxon>Chordata</taxon>
        <taxon>Cephalochordata</taxon>
        <taxon>Leptocardii</taxon>
        <taxon>Amphioxiformes</taxon>
        <taxon>Branchiostomatidae</taxon>
        <taxon>Branchiostoma</taxon>
    </lineage>
</organism>
<name>A0A6P4ZNP3_BRABE</name>
<dbReference type="PANTHER" id="PTHR24366">
    <property type="entry name" value="IG(IMMUNOGLOBULIN) AND LRR(LEUCINE RICH REPEAT) DOMAINS"/>
    <property type="match status" value="1"/>
</dbReference>
<keyword evidence="3" id="KW-0677">Repeat</keyword>
<gene>
    <name evidence="9" type="primary">LOC109476215</name>
</gene>
<feature type="region of interest" description="Disordered" evidence="4">
    <location>
        <begin position="437"/>
        <end position="463"/>
    </location>
</feature>
<dbReference type="RefSeq" id="XP_019632657.1">
    <property type="nucleotide sequence ID" value="XM_019777098.1"/>
</dbReference>
<dbReference type="InterPro" id="IPR000483">
    <property type="entry name" value="Cys-rich_flank_reg_C"/>
</dbReference>
<protein>
    <submittedName>
        <fullName evidence="9">Uncharacterized protein LOC109476215</fullName>
    </submittedName>
</protein>
<dbReference type="AlphaFoldDB" id="A0A6P4ZNP3"/>
<evidence type="ECO:0000256" key="6">
    <source>
        <dbReference type="SAM" id="SignalP"/>
    </source>
</evidence>
<dbReference type="Proteomes" id="UP000515135">
    <property type="component" value="Unplaced"/>
</dbReference>
<feature type="compositionally biased region" description="Polar residues" evidence="4">
    <location>
        <begin position="437"/>
        <end position="447"/>
    </location>
</feature>
<dbReference type="PANTHER" id="PTHR24366:SF161">
    <property type="entry name" value="TIR DOMAIN-CONTAINING PROTEIN"/>
    <property type="match status" value="1"/>
</dbReference>
<keyword evidence="5" id="KW-0472">Membrane</keyword>
<dbReference type="SMART" id="SM00082">
    <property type="entry name" value="LRRCT"/>
    <property type="match status" value="1"/>
</dbReference>
<feature type="chain" id="PRO_5028279225" evidence="6">
    <location>
        <begin position="22"/>
        <end position="564"/>
    </location>
</feature>
<evidence type="ECO:0000256" key="4">
    <source>
        <dbReference type="SAM" id="MobiDB-lite"/>
    </source>
</evidence>
<keyword evidence="5" id="KW-0812">Transmembrane</keyword>
<proteinExistence type="predicted"/>
<feature type="domain" description="LRRCT" evidence="7">
    <location>
        <begin position="249"/>
        <end position="296"/>
    </location>
</feature>
<evidence type="ECO:0000256" key="3">
    <source>
        <dbReference type="ARBA" id="ARBA00022737"/>
    </source>
</evidence>
<dbReference type="InterPro" id="IPR003591">
    <property type="entry name" value="Leu-rich_rpt_typical-subtyp"/>
</dbReference>
<dbReference type="InterPro" id="IPR001611">
    <property type="entry name" value="Leu-rich_rpt"/>
</dbReference>
<feature type="region of interest" description="Disordered" evidence="4">
    <location>
        <begin position="352"/>
        <end position="371"/>
    </location>
</feature>
<reference evidence="9" key="1">
    <citation type="submission" date="2025-08" db="UniProtKB">
        <authorList>
            <consortium name="RefSeq"/>
        </authorList>
    </citation>
    <scope>IDENTIFICATION</scope>
    <source>
        <tissue evidence="9">Gonad</tissue>
    </source>
</reference>
<feature type="transmembrane region" description="Helical" evidence="5">
    <location>
        <begin position="472"/>
        <end position="495"/>
    </location>
</feature>
<evidence type="ECO:0000259" key="7">
    <source>
        <dbReference type="SMART" id="SM00082"/>
    </source>
</evidence>
<dbReference type="GeneID" id="109476215"/>
<keyword evidence="5" id="KW-1133">Transmembrane helix</keyword>
<evidence type="ECO:0000256" key="1">
    <source>
        <dbReference type="ARBA" id="ARBA00022614"/>
    </source>
</evidence>
<dbReference type="Pfam" id="PF13855">
    <property type="entry name" value="LRR_8"/>
    <property type="match status" value="1"/>
</dbReference>
<keyword evidence="2 6" id="KW-0732">Signal</keyword>
<dbReference type="OrthoDB" id="2151624at2759"/>
<keyword evidence="1" id="KW-0433">Leucine-rich repeat</keyword>
<feature type="signal peptide" evidence="6">
    <location>
        <begin position="1"/>
        <end position="21"/>
    </location>
</feature>
<accession>A0A6P4ZNP3</accession>
<dbReference type="SUPFAM" id="SSF52058">
    <property type="entry name" value="L domain-like"/>
    <property type="match status" value="1"/>
</dbReference>
<evidence type="ECO:0000313" key="9">
    <source>
        <dbReference type="RefSeq" id="XP_019632657.1"/>
    </source>
</evidence>
<dbReference type="Pfam" id="PF00560">
    <property type="entry name" value="LRR_1"/>
    <property type="match status" value="1"/>
</dbReference>
<sequence>MAGLKLAILLFFLFAFDASEAGLSCARVCEMRRTGSCPMLGGIFTITRGDTLPCVACNTTGQADQNPLGCLPGDLKKLQVAGHSGRSGRLKPLPRLAQLVTLILGPGNIRTVGRGAFAPVPGILALSMEKNAIKVIGSWFGGITKLEKLALSWNEVEEIQENAFQPLRWLEYLELNHNKLRAVEERHFSSLANLVYLHLSYNNISHIAGKSFDRLSRLHALSLDHNKLSFLSPEWLQGLSTETIFIQENPFRCTCALGVVSTFSRLDTRDRMRCSYPPSLSGRKVDDVARGEMPCPPPAAKVSRQDRGATLVCEVFWEKRPEIGWMDPRGSAVGDRQALDRCGGTVTTRLEHDYPTTQSPEAQKAHPSDGLPYIGKSTSTLHMDQQAYRCWNGGSFRCVVRSATTGSVFADLPLNKARQVGEEDQTRDHAVMTTVHTSTPARQNAKMTETTSKTTTDKNGQREDRTPLANRLWFKVLSICLYYVIVPGTVLFIAYRVAFHCCKCYFDEQQLKQRRLQRHIVAAGVTAGIPLQNLYTQPPTAAPATGNPVPPDDGPVYDVIQVRA</sequence>
<dbReference type="InterPro" id="IPR032675">
    <property type="entry name" value="LRR_dom_sf"/>
</dbReference>
<evidence type="ECO:0000256" key="2">
    <source>
        <dbReference type="ARBA" id="ARBA00022729"/>
    </source>
</evidence>